<sequence>MIAFERSQHTLLLSGELTIYHAAEARQRLGEELSADPALELDLSGIEEIDTAGAQVLLWLKREARSLGLALPYTSHSPAVLDVLDQLNLAGAFGDTLLIAPNA</sequence>
<keyword evidence="3" id="KW-1185">Reference proteome</keyword>
<accession>A0AA48K6Y8</accession>
<dbReference type="InterPro" id="IPR052746">
    <property type="entry name" value="MlaB_ABC_Transporter"/>
</dbReference>
<proteinExistence type="predicted"/>
<dbReference type="EMBL" id="AP027080">
    <property type="protein sequence ID" value="BDU71299.1"/>
    <property type="molecule type" value="Genomic_DNA"/>
</dbReference>
<evidence type="ECO:0000259" key="1">
    <source>
        <dbReference type="PROSITE" id="PS50801"/>
    </source>
</evidence>
<name>A0AA48K6Y8_9BACT</name>
<protein>
    <recommendedName>
        <fullName evidence="1">STAS domain-containing protein</fullName>
    </recommendedName>
</protein>
<dbReference type="KEGG" id="msil:METEAL_04730"/>
<dbReference type="PROSITE" id="PS50801">
    <property type="entry name" value="STAS"/>
    <property type="match status" value="1"/>
</dbReference>
<organism evidence="2 3">
    <name type="scientific">Mesoterricola silvestris</name>
    <dbReference type="NCBI Taxonomy" id="2927979"/>
    <lineage>
        <taxon>Bacteria</taxon>
        <taxon>Pseudomonadati</taxon>
        <taxon>Acidobacteriota</taxon>
        <taxon>Holophagae</taxon>
        <taxon>Holophagales</taxon>
        <taxon>Holophagaceae</taxon>
        <taxon>Mesoterricola</taxon>
    </lineage>
</organism>
<dbReference type="Gene3D" id="3.30.750.24">
    <property type="entry name" value="STAS domain"/>
    <property type="match status" value="1"/>
</dbReference>
<dbReference type="SUPFAM" id="SSF52091">
    <property type="entry name" value="SpoIIaa-like"/>
    <property type="match status" value="1"/>
</dbReference>
<dbReference type="RefSeq" id="WP_316414185.1">
    <property type="nucleotide sequence ID" value="NZ_AP027080.1"/>
</dbReference>
<dbReference type="AlphaFoldDB" id="A0AA48K6Y8"/>
<dbReference type="Pfam" id="PF13466">
    <property type="entry name" value="STAS_2"/>
    <property type="match status" value="1"/>
</dbReference>
<evidence type="ECO:0000313" key="2">
    <source>
        <dbReference type="EMBL" id="BDU71299.1"/>
    </source>
</evidence>
<dbReference type="PANTHER" id="PTHR35849:SF2">
    <property type="entry name" value="BLR2341 PROTEIN"/>
    <property type="match status" value="1"/>
</dbReference>
<dbReference type="InterPro" id="IPR058548">
    <property type="entry name" value="MlaB-like_STAS"/>
</dbReference>
<reference evidence="3" key="1">
    <citation type="journal article" date="2023" name="Int. J. Syst. Evol. Microbiol.">
        <title>Mesoterricola silvestris gen. nov., sp. nov., Mesoterricola sediminis sp. nov., Geothrix oryzae sp. nov., Geothrix edaphica sp. nov., Geothrix rubra sp. nov., and Geothrix limicola sp. nov., six novel members of Acidobacteriota isolated from soils.</title>
        <authorList>
            <person name="Itoh H."/>
            <person name="Sugisawa Y."/>
            <person name="Mise K."/>
            <person name="Xu Z."/>
            <person name="Kuniyasu M."/>
            <person name="Ushijima N."/>
            <person name="Kawano K."/>
            <person name="Kobayashi E."/>
            <person name="Shiratori Y."/>
            <person name="Masuda Y."/>
            <person name="Senoo K."/>
        </authorList>
    </citation>
    <scope>NUCLEOTIDE SEQUENCE [LARGE SCALE GENOMIC DNA]</scope>
    <source>
        <strain evidence="3">W79</strain>
    </source>
</reference>
<dbReference type="Proteomes" id="UP001238179">
    <property type="component" value="Chromosome"/>
</dbReference>
<dbReference type="PANTHER" id="PTHR35849">
    <property type="entry name" value="BLR2341 PROTEIN"/>
    <property type="match status" value="1"/>
</dbReference>
<gene>
    <name evidence="2" type="ORF">METEAL_04730</name>
</gene>
<feature type="domain" description="STAS" evidence="1">
    <location>
        <begin position="11"/>
        <end position="103"/>
    </location>
</feature>
<dbReference type="InterPro" id="IPR036513">
    <property type="entry name" value="STAS_dom_sf"/>
</dbReference>
<dbReference type="InterPro" id="IPR002645">
    <property type="entry name" value="STAS_dom"/>
</dbReference>
<dbReference type="CDD" id="cd07043">
    <property type="entry name" value="STAS_anti-anti-sigma_factors"/>
    <property type="match status" value="1"/>
</dbReference>
<evidence type="ECO:0000313" key="3">
    <source>
        <dbReference type="Proteomes" id="UP001238179"/>
    </source>
</evidence>